<dbReference type="OrthoDB" id="7865457at2"/>
<keyword evidence="2" id="KW-1185">Reference proteome</keyword>
<dbReference type="EMBL" id="QYRN01000017">
    <property type="protein sequence ID" value="RIX97177.1"/>
    <property type="molecule type" value="Genomic_DNA"/>
</dbReference>
<dbReference type="AlphaFoldDB" id="A0A3A1WF81"/>
<reference evidence="2" key="1">
    <citation type="submission" date="2018-09" db="EMBL/GenBank/DDBJ databases">
        <authorList>
            <person name="Tuo L."/>
        </authorList>
    </citation>
    <scope>NUCLEOTIDE SEQUENCE [LARGE SCALE GENOMIC DNA]</scope>
    <source>
        <strain evidence="2">M2BS4Y-1</strain>
    </source>
</reference>
<evidence type="ECO:0000313" key="1">
    <source>
        <dbReference type="EMBL" id="RIX97177.1"/>
    </source>
</evidence>
<sequence length="166" mass="19022">MVDVSQIAGMVSALKAATDMTKAMVGLRDQTVIADRVVDLQRIIMDAQSGAMQAQLQIMELADQLRQAKARIDEDEAWKAVAARYKLADYGGNTFAYELRQELAQEEPHHRICPTCFERRKRSILQFRHKGADRQDLYRCVACETDFWFGLAQPLPRRNNEQWSGF</sequence>
<accession>A0A3A1WF81</accession>
<dbReference type="RefSeq" id="WP_119541682.1">
    <property type="nucleotide sequence ID" value="NZ_QYRN01000017.1"/>
</dbReference>
<comment type="caution">
    <text evidence="1">The sequence shown here is derived from an EMBL/GenBank/DDBJ whole genome shotgun (WGS) entry which is preliminary data.</text>
</comment>
<proteinExistence type="predicted"/>
<organism evidence="1 2">
    <name type="scientific">Aureimonas flava</name>
    <dbReference type="NCBI Taxonomy" id="2320271"/>
    <lineage>
        <taxon>Bacteria</taxon>
        <taxon>Pseudomonadati</taxon>
        <taxon>Pseudomonadota</taxon>
        <taxon>Alphaproteobacteria</taxon>
        <taxon>Hyphomicrobiales</taxon>
        <taxon>Aurantimonadaceae</taxon>
        <taxon>Aureimonas</taxon>
    </lineage>
</organism>
<name>A0A3A1WF81_9HYPH</name>
<dbReference type="Proteomes" id="UP000265750">
    <property type="component" value="Unassembled WGS sequence"/>
</dbReference>
<evidence type="ECO:0000313" key="2">
    <source>
        <dbReference type="Proteomes" id="UP000265750"/>
    </source>
</evidence>
<protein>
    <submittedName>
        <fullName evidence="1">Uncharacterized protein</fullName>
    </submittedName>
</protein>
<gene>
    <name evidence="1" type="ORF">D3218_19140</name>
</gene>